<accession>A0A9N8H327</accession>
<keyword evidence="1" id="KW-1133">Transmembrane helix</keyword>
<sequence>MNDWWSRLTYALSGFGGLFSGSGILGFFGDFSVYEWGFLIGLIASVSLGVMTYRLNRREQMKRTRILERYFSRHPISDRDIENIVKVTEQSPKDL</sequence>
<keyword evidence="1" id="KW-0812">Transmembrane</keyword>
<protein>
    <submittedName>
        <fullName evidence="2">Uncharacterized protein</fullName>
    </submittedName>
</protein>
<reference evidence="2" key="1">
    <citation type="submission" date="2020-05" db="EMBL/GenBank/DDBJ databases">
        <authorList>
            <person name="Delgado-Blas J."/>
        </authorList>
    </citation>
    <scope>NUCLEOTIDE SEQUENCE</scope>
    <source>
        <strain evidence="2">BB1453</strain>
    </source>
</reference>
<proteinExistence type="predicted"/>
<dbReference type="EMBL" id="CAHPSF010000015">
    <property type="protein sequence ID" value="CAB5714996.1"/>
    <property type="molecule type" value="Genomic_DNA"/>
</dbReference>
<dbReference type="AlphaFoldDB" id="A0A9N8H327"/>
<feature type="transmembrane region" description="Helical" evidence="1">
    <location>
        <begin position="7"/>
        <end position="28"/>
    </location>
</feature>
<dbReference type="Proteomes" id="UP000834611">
    <property type="component" value="Unassembled WGS sequence"/>
</dbReference>
<dbReference type="RefSeq" id="WP_239407470.1">
    <property type="nucleotide sequence ID" value="NZ_CAHPRV010000044.1"/>
</dbReference>
<gene>
    <name evidence="2" type="ORF">GHA_04025</name>
</gene>
<keyword evidence="1" id="KW-0472">Membrane</keyword>
<evidence type="ECO:0000313" key="3">
    <source>
        <dbReference type="Proteomes" id="UP000834611"/>
    </source>
</evidence>
<feature type="transmembrane region" description="Helical" evidence="1">
    <location>
        <begin position="34"/>
        <end position="55"/>
    </location>
</feature>
<name>A0A9N8H327_PRORE</name>
<evidence type="ECO:0000256" key="1">
    <source>
        <dbReference type="SAM" id="Phobius"/>
    </source>
</evidence>
<comment type="caution">
    <text evidence="2">The sequence shown here is derived from an EMBL/GenBank/DDBJ whole genome shotgun (WGS) entry which is preliminary data.</text>
</comment>
<organism evidence="2 3">
    <name type="scientific">Providencia rettgeri</name>
    <dbReference type="NCBI Taxonomy" id="587"/>
    <lineage>
        <taxon>Bacteria</taxon>
        <taxon>Pseudomonadati</taxon>
        <taxon>Pseudomonadota</taxon>
        <taxon>Gammaproteobacteria</taxon>
        <taxon>Enterobacterales</taxon>
        <taxon>Morganellaceae</taxon>
        <taxon>Providencia</taxon>
    </lineage>
</organism>
<evidence type="ECO:0000313" key="2">
    <source>
        <dbReference type="EMBL" id="CAB5714996.1"/>
    </source>
</evidence>